<feature type="signal peptide" evidence="19">
    <location>
        <begin position="1"/>
        <end position="26"/>
    </location>
</feature>
<proteinExistence type="predicted"/>
<dbReference type="Gene3D" id="3.30.430.20">
    <property type="entry name" value="Gnk2 domain, C-X8-C-X2-C motif"/>
    <property type="match status" value="2"/>
</dbReference>
<feature type="domain" description="Protein kinase" evidence="20">
    <location>
        <begin position="344"/>
        <end position="619"/>
    </location>
</feature>
<dbReference type="InterPro" id="IPR002902">
    <property type="entry name" value="GNK2"/>
</dbReference>
<dbReference type="PANTHER" id="PTHR27002">
    <property type="entry name" value="RECEPTOR-LIKE SERINE/THREONINE-PROTEIN KINASE SD1-8"/>
    <property type="match status" value="1"/>
</dbReference>
<evidence type="ECO:0000256" key="15">
    <source>
        <dbReference type="ARBA" id="ARBA00047558"/>
    </source>
</evidence>
<dbReference type="FunFam" id="3.30.430.20:FF:000013">
    <property type="entry name" value="Cysteine-rich RLK (RECEPTOR-like protein kinase) 23"/>
    <property type="match status" value="1"/>
</dbReference>
<name>A0A6D2KGX3_9BRAS</name>
<evidence type="ECO:0000256" key="11">
    <source>
        <dbReference type="ARBA" id="ARBA00022989"/>
    </source>
</evidence>
<keyword evidence="7" id="KW-0677">Repeat</keyword>
<evidence type="ECO:0000256" key="8">
    <source>
        <dbReference type="ARBA" id="ARBA00022741"/>
    </source>
</evidence>
<dbReference type="GO" id="GO:0005886">
    <property type="term" value="C:plasma membrane"/>
    <property type="evidence" value="ECO:0007669"/>
    <property type="project" value="TreeGrafter"/>
</dbReference>
<dbReference type="FunFam" id="3.30.200.20:FF:000727">
    <property type="entry name" value="Cysteine-rich RLK (RECEPTOR-like protein kinase) 23"/>
    <property type="match status" value="1"/>
</dbReference>
<feature type="binding site" evidence="17">
    <location>
        <position position="372"/>
    </location>
    <ligand>
        <name>ATP</name>
        <dbReference type="ChEBI" id="CHEBI:30616"/>
    </ligand>
</feature>
<keyword evidence="9" id="KW-0418">Kinase</keyword>
<evidence type="ECO:0000259" key="21">
    <source>
        <dbReference type="PROSITE" id="PS51473"/>
    </source>
</evidence>
<keyword evidence="11 18" id="KW-1133">Transmembrane helix</keyword>
<dbReference type="FunFam" id="1.10.510.10:FF:000129">
    <property type="entry name" value="cysteine-rich receptor-like protein kinase 10"/>
    <property type="match status" value="1"/>
</dbReference>
<evidence type="ECO:0000313" key="22">
    <source>
        <dbReference type="EMBL" id="CAA7046975.1"/>
    </source>
</evidence>
<evidence type="ECO:0000256" key="12">
    <source>
        <dbReference type="ARBA" id="ARBA00023136"/>
    </source>
</evidence>
<evidence type="ECO:0000256" key="9">
    <source>
        <dbReference type="ARBA" id="ARBA00022777"/>
    </source>
</evidence>
<evidence type="ECO:0000256" key="10">
    <source>
        <dbReference type="ARBA" id="ARBA00022840"/>
    </source>
</evidence>
<dbReference type="PROSITE" id="PS50011">
    <property type="entry name" value="PROTEIN_KINASE_DOM"/>
    <property type="match status" value="1"/>
</dbReference>
<evidence type="ECO:0000256" key="16">
    <source>
        <dbReference type="ARBA" id="ARBA00047951"/>
    </source>
</evidence>
<dbReference type="PROSITE" id="PS00108">
    <property type="entry name" value="PROTEIN_KINASE_ST"/>
    <property type="match status" value="1"/>
</dbReference>
<dbReference type="InterPro" id="IPR011009">
    <property type="entry name" value="Kinase-like_dom_sf"/>
</dbReference>
<evidence type="ECO:0008006" key="24">
    <source>
        <dbReference type="Google" id="ProtNLM"/>
    </source>
</evidence>
<evidence type="ECO:0000256" key="5">
    <source>
        <dbReference type="ARBA" id="ARBA00022692"/>
    </source>
</evidence>
<dbReference type="OrthoDB" id="688481at2759"/>
<feature type="chain" id="PRO_5025384469" description="Cysteine-rich receptor-like protein kinase 25" evidence="19">
    <location>
        <begin position="27"/>
        <end position="672"/>
    </location>
</feature>
<evidence type="ECO:0000256" key="2">
    <source>
        <dbReference type="ARBA" id="ARBA00022527"/>
    </source>
</evidence>
<feature type="transmembrane region" description="Helical" evidence="18">
    <location>
        <begin position="281"/>
        <end position="305"/>
    </location>
</feature>
<evidence type="ECO:0000256" key="3">
    <source>
        <dbReference type="ARBA" id="ARBA00022553"/>
    </source>
</evidence>
<reference evidence="22" key="1">
    <citation type="submission" date="2020-01" db="EMBL/GenBank/DDBJ databases">
        <authorList>
            <person name="Mishra B."/>
        </authorList>
    </citation>
    <scope>NUCLEOTIDE SEQUENCE [LARGE SCALE GENOMIC DNA]</scope>
</reference>
<comment type="catalytic activity">
    <reaction evidence="15">
        <text>L-seryl-[protein] + ATP = O-phospho-L-seryl-[protein] + ADP + H(+)</text>
        <dbReference type="Rhea" id="RHEA:17989"/>
        <dbReference type="Rhea" id="RHEA-COMP:9863"/>
        <dbReference type="Rhea" id="RHEA-COMP:11604"/>
        <dbReference type="ChEBI" id="CHEBI:15378"/>
        <dbReference type="ChEBI" id="CHEBI:29999"/>
        <dbReference type="ChEBI" id="CHEBI:30616"/>
        <dbReference type="ChEBI" id="CHEBI:83421"/>
        <dbReference type="ChEBI" id="CHEBI:456216"/>
    </reaction>
</comment>
<evidence type="ECO:0000256" key="18">
    <source>
        <dbReference type="SAM" id="Phobius"/>
    </source>
</evidence>
<sequence length="672" mass="75049">MSSCFKSSVSLISIFFFIIFNTVSSAKDPIYLLHYCPNTTTYTRNSTYLTNLRTVLSSLSSPDAAYTSRFDNATAGEDENDNNNRVYGLFLCRGDFSPGICRDCVAFAANETLYRCPRERQAVIWYDECMLRYSNQSIVGKMSLRPAAYLRNTQNITENQVSRFNESLVALLINASVKAASTSTKFATDKANFTVFQTIYSLVQCTPDLTNQDCESCLRQTINLLPRCCNRTIGGRVITSSCSFRYEIYPFYNENITAAPPPLSTVATPLPQKGKGKSSKVIATAVAVPVSVCVLLLGVACCLLARRRKIKLGAKTDDQDEDGITSTETVQYQFSAIEAATNKFSESNKLGHGGFGEVYKGQLITGETVAIKRLSRESTQGAEEFKNEVVVVAKLQHKNLANVLGYCLDGEEKILVYEFVPNKSLDYFLFDDEKRGLLDWQRRYKIIEGIARGILYLHRDSRLTIIHRDLKASNILLDADMNPKISDFGMARIFGVDQTQANTRRIVGTYGYMSPEYAIHGQYSVKSDVYSFGVLVLELITGKKNSSFYEEDGLGDLVTYVWKLWVENSPLELVDEAMRGNFQTNEVIRCIHIALLCVQDDSSERPSTDNILVMMNSFTVTLPIPNQSGFLLRTMRDSKDQQSVASASDQSVTSKSLPLPVDDSSITIVYPR</sequence>
<keyword evidence="4" id="KW-0808">Transferase</keyword>
<evidence type="ECO:0000256" key="13">
    <source>
        <dbReference type="ARBA" id="ARBA00023170"/>
    </source>
</evidence>
<organism evidence="22 23">
    <name type="scientific">Microthlaspi erraticum</name>
    <dbReference type="NCBI Taxonomy" id="1685480"/>
    <lineage>
        <taxon>Eukaryota</taxon>
        <taxon>Viridiplantae</taxon>
        <taxon>Streptophyta</taxon>
        <taxon>Embryophyta</taxon>
        <taxon>Tracheophyta</taxon>
        <taxon>Spermatophyta</taxon>
        <taxon>Magnoliopsida</taxon>
        <taxon>eudicotyledons</taxon>
        <taxon>Gunneridae</taxon>
        <taxon>Pentapetalae</taxon>
        <taxon>rosids</taxon>
        <taxon>malvids</taxon>
        <taxon>Brassicales</taxon>
        <taxon>Brassicaceae</taxon>
        <taxon>Coluteocarpeae</taxon>
        <taxon>Microthlaspi</taxon>
    </lineage>
</organism>
<keyword evidence="14" id="KW-0325">Glycoprotein</keyword>
<dbReference type="Gene3D" id="3.30.200.20">
    <property type="entry name" value="Phosphorylase Kinase, domain 1"/>
    <property type="match status" value="1"/>
</dbReference>
<dbReference type="GO" id="GO:0005524">
    <property type="term" value="F:ATP binding"/>
    <property type="evidence" value="ECO:0007669"/>
    <property type="project" value="UniProtKB-UniRule"/>
</dbReference>
<evidence type="ECO:0000256" key="4">
    <source>
        <dbReference type="ARBA" id="ARBA00022679"/>
    </source>
</evidence>
<evidence type="ECO:0000259" key="20">
    <source>
        <dbReference type="PROSITE" id="PS50011"/>
    </source>
</evidence>
<keyword evidence="13" id="KW-0675">Receptor</keyword>
<dbReference type="SMART" id="SM00220">
    <property type="entry name" value="S_TKc"/>
    <property type="match status" value="1"/>
</dbReference>
<dbReference type="Pfam" id="PF01657">
    <property type="entry name" value="Stress-antifung"/>
    <property type="match status" value="2"/>
</dbReference>
<dbReference type="InterPro" id="IPR038408">
    <property type="entry name" value="GNK2_sf"/>
</dbReference>
<dbReference type="CDD" id="cd14066">
    <property type="entry name" value="STKc_IRAK"/>
    <property type="match status" value="1"/>
</dbReference>
<keyword evidence="5 18" id="KW-0812">Transmembrane</keyword>
<dbReference type="GO" id="GO:0042742">
    <property type="term" value="P:defense response to bacterium"/>
    <property type="evidence" value="ECO:0007669"/>
    <property type="project" value="TreeGrafter"/>
</dbReference>
<feature type="domain" description="Gnk2-homologous" evidence="21">
    <location>
        <begin position="30"/>
        <end position="138"/>
    </location>
</feature>
<feature type="domain" description="Gnk2-homologous" evidence="21">
    <location>
        <begin position="144"/>
        <end position="251"/>
    </location>
</feature>
<comment type="caution">
    <text evidence="22">The sequence shown here is derived from an EMBL/GenBank/DDBJ whole genome shotgun (WGS) entry which is preliminary data.</text>
</comment>
<dbReference type="SUPFAM" id="SSF56112">
    <property type="entry name" value="Protein kinase-like (PK-like)"/>
    <property type="match status" value="1"/>
</dbReference>
<evidence type="ECO:0000256" key="7">
    <source>
        <dbReference type="ARBA" id="ARBA00022737"/>
    </source>
</evidence>
<evidence type="ECO:0000313" key="23">
    <source>
        <dbReference type="Proteomes" id="UP000467841"/>
    </source>
</evidence>
<dbReference type="AlphaFoldDB" id="A0A6D2KGX3"/>
<keyword evidence="3" id="KW-0597">Phosphoprotein</keyword>
<evidence type="ECO:0000256" key="14">
    <source>
        <dbReference type="ARBA" id="ARBA00023180"/>
    </source>
</evidence>
<dbReference type="InterPro" id="IPR017441">
    <property type="entry name" value="Protein_kinase_ATP_BS"/>
</dbReference>
<evidence type="ECO:0000256" key="17">
    <source>
        <dbReference type="PROSITE-ProRule" id="PRU10141"/>
    </source>
</evidence>
<accession>A0A6D2KGX3</accession>
<dbReference type="EMBL" id="CACVBM020001362">
    <property type="protein sequence ID" value="CAA7046975.1"/>
    <property type="molecule type" value="Genomic_DNA"/>
</dbReference>
<dbReference type="InterPro" id="IPR008271">
    <property type="entry name" value="Ser/Thr_kinase_AS"/>
</dbReference>
<keyword evidence="2" id="KW-0723">Serine/threonine-protein kinase</keyword>
<evidence type="ECO:0000256" key="1">
    <source>
        <dbReference type="ARBA" id="ARBA00004167"/>
    </source>
</evidence>
<evidence type="ECO:0000256" key="6">
    <source>
        <dbReference type="ARBA" id="ARBA00022729"/>
    </source>
</evidence>
<keyword evidence="8 17" id="KW-0547">Nucleotide-binding</keyword>
<dbReference type="CDD" id="cd23509">
    <property type="entry name" value="Gnk2-like"/>
    <property type="match status" value="2"/>
</dbReference>
<dbReference type="Gene3D" id="1.10.510.10">
    <property type="entry name" value="Transferase(Phosphotransferase) domain 1"/>
    <property type="match status" value="1"/>
</dbReference>
<keyword evidence="12 18" id="KW-0472">Membrane</keyword>
<dbReference type="FunFam" id="3.30.430.20:FF:000002">
    <property type="entry name" value="Cysteine-rich receptor-like protein kinase 10"/>
    <property type="match status" value="1"/>
</dbReference>
<comment type="catalytic activity">
    <reaction evidence="16">
        <text>L-threonyl-[protein] + ATP = O-phospho-L-threonyl-[protein] + ADP + H(+)</text>
        <dbReference type="Rhea" id="RHEA:46608"/>
        <dbReference type="Rhea" id="RHEA-COMP:11060"/>
        <dbReference type="Rhea" id="RHEA-COMP:11605"/>
        <dbReference type="ChEBI" id="CHEBI:15378"/>
        <dbReference type="ChEBI" id="CHEBI:30013"/>
        <dbReference type="ChEBI" id="CHEBI:30616"/>
        <dbReference type="ChEBI" id="CHEBI:61977"/>
        <dbReference type="ChEBI" id="CHEBI:456216"/>
    </reaction>
</comment>
<protein>
    <recommendedName>
        <fullName evidence="24">Cysteine-rich receptor-like protein kinase 25</fullName>
    </recommendedName>
</protein>
<keyword evidence="23" id="KW-1185">Reference proteome</keyword>
<gene>
    <name evidence="22" type="ORF">MERR_LOCUS34210</name>
</gene>
<dbReference type="PROSITE" id="PS00107">
    <property type="entry name" value="PROTEIN_KINASE_ATP"/>
    <property type="match status" value="1"/>
</dbReference>
<dbReference type="Proteomes" id="UP000467841">
    <property type="component" value="Unassembled WGS sequence"/>
</dbReference>
<dbReference type="PANTHER" id="PTHR27002:SF659">
    <property type="entry name" value="CYSTEINE-RICH RECEPTOR-LIKE PROTEIN KINASE 25"/>
    <property type="match status" value="1"/>
</dbReference>
<comment type="subcellular location">
    <subcellularLocation>
        <location evidence="1">Membrane</location>
        <topology evidence="1">Single-pass membrane protein</topology>
    </subcellularLocation>
</comment>
<dbReference type="GO" id="GO:0004674">
    <property type="term" value="F:protein serine/threonine kinase activity"/>
    <property type="evidence" value="ECO:0007669"/>
    <property type="project" value="UniProtKB-KW"/>
</dbReference>
<keyword evidence="10 17" id="KW-0067">ATP-binding</keyword>
<dbReference type="InterPro" id="IPR000719">
    <property type="entry name" value="Prot_kinase_dom"/>
</dbReference>
<dbReference type="Pfam" id="PF07714">
    <property type="entry name" value="PK_Tyr_Ser-Thr"/>
    <property type="match status" value="1"/>
</dbReference>
<keyword evidence="6 19" id="KW-0732">Signal</keyword>
<dbReference type="PROSITE" id="PS51473">
    <property type="entry name" value="GNK2"/>
    <property type="match status" value="2"/>
</dbReference>
<dbReference type="InterPro" id="IPR001245">
    <property type="entry name" value="Ser-Thr/Tyr_kinase_cat_dom"/>
</dbReference>
<evidence type="ECO:0000256" key="19">
    <source>
        <dbReference type="SAM" id="SignalP"/>
    </source>
</evidence>